<organism evidence="1">
    <name type="scientific">Tetraodon nigroviridis</name>
    <name type="common">Spotted green pufferfish</name>
    <name type="synonym">Chelonodon nigroviridis</name>
    <dbReference type="NCBI Taxonomy" id="99883"/>
    <lineage>
        <taxon>Eukaryota</taxon>
        <taxon>Metazoa</taxon>
        <taxon>Chordata</taxon>
        <taxon>Craniata</taxon>
        <taxon>Vertebrata</taxon>
        <taxon>Euteleostomi</taxon>
        <taxon>Actinopterygii</taxon>
        <taxon>Neopterygii</taxon>
        <taxon>Teleostei</taxon>
        <taxon>Neoteleostei</taxon>
        <taxon>Acanthomorphata</taxon>
        <taxon>Eupercaria</taxon>
        <taxon>Tetraodontiformes</taxon>
        <taxon>Tetradontoidea</taxon>
        <taxon>Tetraodontidae</taxon>
        <taxon>Tetraodon</taxon>
    </lineage>
</organism>
<name>Q4SLX2_TETNG</name>
<reference evidence="1" key="2">
    <citation type="submission" date="2004-02" db="EMBL/GenBank/DDBJ databases">
        <authorList>
            <consortium name="Genoscope"/>
            <consortium name="Whitehead Institute Centre for Genome Research"/>
        </authorList>
    </citation>
    <scope>NUCLEOTIDE SEQUENCE</scope>
</reference>
<evidence type="ECO:0000313" key="1">
    <source>
        <dbReference type="EMBL" id="CAF98360.1"/>
    </source>
</evidence>
<protein>
    <submittedName>
        <fullName evidence="1">(spotted green pufferfish) hypothetical protein</fullName>
    </submittedName>
</protein>
<dbReference type="EMBL" id="CAAE01014555">
    <property type="protein sequence ID" value="CAF98360.1"/>
    <property type="molecule type" value="Genomic_DNA"/>
</dbReference>
<comment type="caution">
    <text evidence="1">The sequence shown here is derived from an EMBL/GenBank/DDBJ whole genome shotgun (WGS) entry which is preliminary data.</text>
</comment>
<accession>Q4SLX2</accession>
<dbReference type="AlphaFoldDB" id="Q4SLX2"/>
<sequence length="34" mass="3772">MTSMTCSSWPVWSSLLQLEVPVAPGLESLVYFGR</sequence>
<dbReference type="KEGG" id="tng:GSTEN00016029G001"/>
<proteinExistence type="predicted"/>
<gene>
    <name evidence="1" type="ORF">GSTENG00016029001</name>
</gene>
<reference evidence="1" key="1">
    <citation type="journal article" date="2004" name="Nature">
        <title>Genome duplication in the teleost fish Tetraodon nigroviridis reveals the early vertebrate proto-karyotype.</title>
        <authorList>
            <person name="Jaillon O."/>
            <person name="Aury J.-M."/>
            <person name="Brunet F."/>
            <person name="Petit J.-L."/>
            <person name="Stange-Thomann N."/>
            <person name="Mauceli E."/>
            <person name="Bouneau L."/>
            <person name="Fischer C."/>
            <person name="Ozouf-Costaz C."/>
            <person name="Bernot A."/>
            <person name="Nicaud S."/>
            <person name="Jaffe D."/>
            <person name="Fisher S."/>
            <person name="Lutfalla G."/>
            <person name="Dossat C."/>
            <person name="Segurens B."/>
            <person name="Dasilva C."/>
            <person name="Salanoubat M."/>
            <person name="Levy M."/>
            <person name="Boudet N."/>
            <person name="Castellano S."/>
            <person name="Anthouard V."/>
            <person name="Jubin C."/>
            <person name="Castelli V."/>
            <person name="Katinka M."/>
            <person name="Vacherie B."/>
            <person name="Biemont C."/>
            <person name="Skalli Z."/>
            <person name="Cattolico L."/>
            <person name="Poulain J."/>
            <person name="De Berardinis V."/>
            <person name="Cruaud C."/>
            <person name="Duprat S."/>
            <person name="Brottier P."/>
            <person name="Coutanceau J.-P."/>
            <person name="Gouzy J."/>
            <person name="Parra G."/>
            <person name="Lardier G."/>
            <person name="Chapple C."/>
            <person name="McKernan K.J."/>
            <person name="McEwan P."/>
            <person name="Bosak S."/>
            <person name="Kellis M."/>
            <person name="Volff J.-N."/>
            <person name="Guigo R."/>
            <person name="Zody M.C."/>
            <person name="Mesirov J."/>
            <person name="Lindblad-Toh K."/>
            <person name="Birren B."/>
            <person name="Nusbaum C."/>
            <person name="Kahn D."/>
            <person name="Robinson-Rechavi M."/>
            <person name="Laudet V."/>
            <person name="Schachter V."/>
            <person name="Quetier F."/>
            <person name="Saurin W."/>
            <person name="Scarpelli C."/>
            <person name="Wincker P."/>
            <person name="Lander E.S."/>
            <person name="Weissenbach J."/>
            <person name="Roest Crollius H."/>
        </authorList>
    </citation>
    <scope>NUCLEOTIDE SEQUENCE [LARGE SCALE GENOMIC DNA]</scope>
</reference>